<name>A0A061FWL6_THECC</name>
<evidence type="ECO:0000313" key="3">
    <source>
        <dbReference type="Proteomes" id="UP000026915"/>
    </source>
</evidence>
<organism evidence="2 3">
    <name type="scientific">Theobroma cacao</name>
    <name type="common">Cacao</name>
    <name type="synonym">Cocoa</name>
    <dbReference type="NCBI Taxonomy" id="3641"/>
    <lineage>
        <taxon>Eukaryota</taxon>
        <taxon>Viridiplantae</taxon>
        <taxon>Streptophyta</taxon>
        <taxon>Embryophyta</taxon>
        <taxon>Tracheophyta</taxon>
        <taxon>Spermatophyta</taxon>
        <taxon>Magnoliopsida</taxon>
        <taxon>eudicotyledons</taxon>
        <taxon>Gunneridae</taxon>
        <taxon>Pentapetalae</taxon>
        <taxon>rosids</taxon>
        <taxon>malvids</taxon>
        <taxon>Malvales</taxon>
        <taxon>Malvaceae</taxon>
        <taxon>Byttnerioideae</taxon>
        <taxon>Theobroma</taxon>
    </lineage>
</organism>
<dbReference type="OMA" id="HRVISIY"/>
<feature type="transmembrane region" description="Helical" evidence="1">
    <location>
        <begin position="237"/>
        <end position="259"/>
    </location>
</feature>
<dbReference type="Proteomes" id="UP000026915">
    <property type="component" value="Chromosome 3"/>
</dbReference>
<dbReference type="PANTHER" id="PTHR33133:SF3">
    <property type="entry name" value="TRANSMEMBRANE PROTEIN"/>
    <property type="match status" value="1"/>
</dbReference>
<feature type="transmembrane region" description="Helical" evidence="1">
    <location>
        <begin position="145"/>
        <end position="171"/>
    </location>
</feature>
<dbReference type="FunCoup" id="A0A061FWL6">
    <property type="interactions" value="74"/>
</dbReference>
<feature type="transmembrane region" description="Helical" evidence="1">
    <location>
        <begin position="279"/>
        <end position="301"/>
    </location>
</feature>
<protein>
    <submittedName>
        <fullName evidence="2">Uncharacterized protein</fullName>
    </submittedName>
</protein>
<feature type="transmembrane region" description="Helical" evidence="1">
    <location>
        <begin position="34"/>
        <end position="59"/>
    </location>
</feature>
<dbReference type="PANTHER" id="PTHR33133">
    <property type="entry name" value="OS08G0107100 PROTEIN-RELATED"/>
    <property type="match status" value="1"/>
</dbReference>
<evidence type="ECO:0000256" key="1">
    <source>
        <dbReference type="SAM" id="Phobius"/>
    </source>
</evidence>
<dbReference type="GO" id="GO:0016020">
    <property type="term" value="C:membrane"/>
    <property type="evidence" value="ECO:0000318"/>
    <property type="project" value="GO_Central"/>
</dbReference>
<feature type="transmembrane region" description="Helical" evidence="1">
    <location>
        <begin position="183"/>
        <end position="216"/>
    </location>
</feature>
<keyword evidence="1" id="KW-1133">Transmembrane helix</keyword>
<dbReference type="EMBL" id="CM001881">
    <property type="protein sequence ID" value="EOY21940.1"/>
    <property type="molecule type" value="Genomic_DNA"/>
</dbReference>
<dbReference type="AlphaFoldDB" id="A0A061FWL6"/>
<keyword evidence="1" id="KW-0472">Membrane</keyword>
<dbReference type="InParanoid" id="A0A061FWL6"/>
<dbReference type="eggNOG" id="ENOG502QQZM">
    <property type="taxonomic scope" value="Eukaryota"/>
</dbReference>
<dbReference type="STRING" id="3641.A0A061FWL6"/>
<reference evidence="2 3" key="1">
    <citation type="journal article" date="2013" name="Genome Biol.">
        <title>The genome sequence of the most widely cultivated cacao type and its use to identify candidate genes regulating pod color.</title>
        <authorList>
            <person name="Motamayor J.C."/>
            <person name="Mockaitis K."/>
            <person name="Schmutz J."/>
            <person name="Haiminen N."/>
            <person name="Iii D.L."/>
            <person name="Cornejo O."/>
            <person name="Findley S.D."/>
            <person name="Zheng P."/>
            <person name="Utro F."/>
            <person name="Royaert S."/>
            <person name="Saski C."/>
            <person name="Jenkins J."/>
            <person name="Podicheti R."/>
            <person name="Zhao M."/>
            <person name="Scheffler B.E."/>
            <person name="Stack J.C."/>
            <person name="Feltus F.A."/>
            <person name="Mustiga G.M."/>
            <person name="Amores F."/>
            <person name="Phillips W."/>
            <person name="Marelli J.P."/>
            <person name="May G.D."/>
            <person name="Shapiro H."/>
            <person name="Ma J."/>
            <person name="Bustamante C.D."/>
            <person name="Schnell R.J."/>
            <person name="Main D."/>
            <person name="Gilbert D."/>
            <person name="Parida L."/>
            <person name="Kuhn D.N."/>
        </authorList>
    </citation>
    <scope>NUCLEOTIDE SEQUENCE [LARGE SCALE GENOMIC DNA]</scope>
    <source>
        <strain evidence="3">cv. Matina 1-6</strain>
    </source>
</reference>
<accession>A0A061FWL6</accession>
<keyword evidence="3" id="KW-1185">Reference proteome</keyword>
<evidence type="ECO:0000313" key="2">
    <source>
        <dbReference type="EMBL" id="EOY21940.1"/>
    </source>
</evidence>
<keyword evidence="1" id="KW-0812">Transmembrane</keyword>
<dbReference type="Gramene" id="EOY21940">
    <property type="protein sequence ID" value="EOY21940"/>
    <property type="gene ID" value="TCM_014112"/>
</dbReference>
<dbReference type="HOGENOM" id="CLU_070440_0_0_1"/>
<feature type="transmembrane region" description="Helical" evidence="1">
    <location>
        <begin position="103"/>
        <end position="124"/>
    </location>
</feature>
<sequence length="340" mass="37452">MLFSLSAMEDSPRIQMEKASKIIRRSIYTFLQNYHYLTATAALLAFPYSASILLSQLFVPSSPLLPTIHNRLRILFQAAGFPPSSEFFTVLSFKISQTISSSIFALPFTLSFLLIAKASIIQLLNHHKPNLPPSFSSVISLYKPLLATYICNFLLLLSANATAFSLLFFAFNFLEGFGFTSPSWLLFLSAAGAVLYSIILANALIICNLALVSSGMERSGGYMAILKACVLIRGRTSTALTLAVPVNLVLAAIEALFHYRVVRAFHTGDVTSFPMASEGILIAFLYSTFVVLDTVVSCMFFKSCKTGSLVEQEGRHSYRIEIAEEDGNAYVKLKNIEQLP</sequence>
<gene>
    <name evidence="2" type="ORF">TCM_014112</name>
</gene>
<proteinExistence type="predicted"/>